<gene>
    <name evidence="2" type="ORF">AUR64_16005</name>
</gene>
<evidence type="ECO:0000313" key="3">
    <source>
        <dbReference type="Proteomes" id="UP000054387"/>
    </source>
</evidence>
<evidence type="ECO:0008006" key="4">
    <source>
        <dbReference type="Google" id="ProtNLM"/>
    </source>
</evidence>
<dbReference type="RefSeq" id="WP_058582439.1">
    <property type="nucleotide sequence ID" value="NZ_LOPU01000029.1"/>
</dbReference>
<dbReference type="STRING" id="1514971.AUR64_16005"/>
<feature type="region of interest" description="Disordered" evidence="1">
    <location>
        <begin position="58"/>
        <end position="80"/>
    </location>
</feature>
<dbReference type="Proteomes" id="UP000054387">
    <property type="component" value="Unassembled WGS sequence"/>
</dbReference>
<keyword evidence="3" id="KW-1185">Reference proteome</keyword>
<feature type="compositionally biased region" description="Acidic residues" evidence="1">
    <location>
        <begin position="68"/>
        <end position="80"/>
    </location>
</feature>
<accession>A0A0W1R885</accession>
<evidence type="ECO:0000256" key="1">
    <source>
        <dbReference type="SAM" id="MobiDB-lite"/>
    </source>
</evidence>
<dbReference type="AlphaFoldDB" id="A0A0W1R885"/>
<evidence type="ECO:0000313" key="2">
    <source>
        <dbReference type="EMBL" id="KTG09287.1"/>
    </source>
</evidence>
<sequence>MCAYTGEWEYHCLRPRREETKKEASDPTTELNRLGSDGWELAETIAYTGGGTKYLVFKRPATSGPADGENDSESEGDERR</sequence>
<name>A0A0W1R885_9EURY</name>
<reference evidence="2 3" key="1">
    <citation type="submission" date="2015-12" db="EMBL/GenBank/DDBJ databases">
        <title>Haloprofundus marisrubri gen. nov., sp. nov., an extremely halophilic archaeon isolated from the Discovery deep brine-seawater interface in the Red Sea.</title>
        <authorList>
            <person name="Zhang G."/>
            <person name="Stingl U."/>
            <person name="Rashid M."/>
        </authorList>
    </citation>
    <scope>NUCLEOTIDE SEQUENCE [LARGE SCALE GENOMIC DNA]</scope>
    <source>
        <strain evidence="2 3">SB9</strain>
    </source>
</reference>
<comment type="caution">
    <text evidence="2">The sequence shown here is derived from an EMBL/GenBank/DDBJ whole genome shotgun (WGS) entry which is preliminary data.</text>
</comment>
<dbReference type="EMBL" id="LOPU01000029">
    <property type="protein sequence ID" value="KTG09287.1"/>
    <property type="molecule type" value="Genomic_DNA"/>
</dbReference>
<proteinExistence type="predicted"/>
<protein>
    <recommendedName>
        <fullName evidence="4">DUF4177 domain-containing protein</fullName>
    </recommendedName>
</protein>
<dbReference type="OrthoDB" id="318633at2157"/>
<organism evidence="2 3">
    <name type="scientific">Haloprofundus marisrubri</name>
    <dbReference type="NCBI Taxonomy" id="1514971"/>
    <lineage>
        <taxon>Archaea</taxon>
        <taxon>Methanobacteriati</taxon>
        <taxon>Methanobacteriota</taxon>
        <taxon>Stenosarchaea group</taxon>
        <taxon>Halobacteria</taxon>
        <taxon>Halobacteriales</taxon>
        <taxon>Haloferacaceae</taxon>
        <taxon>Haloprofundus</taxon>
    </lineage>
</organism>